<protein>
    <submittedName>
        <fullName evidence="2">Uncharacterized protein</fullName>
    </submittedName>
</protein>
<sequence>MPEADVLIVITIANVLAVAGLSAAGVLFQIAEDLSLGTRMCGRAAATRGRRGPRKPDRHVARRGNPIPWYSRSLLALVTWLRAGRVDL</sequence>
<evidence type="ECO:0000313" key="2">
    <source>
        <dbReference type="EMBL" id="GGJ40370.1"/>
    </source>
</evidence>
<accession>A0A917L378</accession>
<reference evidence="2" key="1">
    <citation type="journal article" date="2014" name="Int. J. Syst. Evol. Microbiol.">
        <title>Complete genome sequence of Corynebacterium casei LMG S-19264T (=DSM 44701T), isolated from a smear-ripened cheese.</title>
        <authorList>
            <consortium name="US DOE Joint Genome Institute (JGI-PGF)"/>
            <person name="Walter F."/>
            <person name="Albersmeier A."/>
            <person name="Kalinowski J."/>
            <person name="Ruckert C."/>
        </authorList>
    </citation>
    <scope>NUCLEOTIDE SEQUENCE</scope>
    <source>
        <strain evidence="2">JCM 3086</strain>
    </source>
</reference>
<dbReference type="AlphaFoldDB" id="A0A917L378"/>
<organism evidence="2 3">
    <name type="scientific">Streptomyces brasiliensis</name>
    <dbReference type="NCBI Taxonomy" id="1954"/>
    <lineage>
        <taxon>Bacteria</taxon>
        <taxon>Bacillati</taxon>
        <taxon>Actinomycetota</taxon>
        <taxon>Actinomycetes</taxon>
        <taxon>Kitasatosporales</taxon>
        <taxon>Streptomycetaceae</taxon>
        <taxon>Streptomyces</taxon>
    </lineage>
</organism>
<keyword evidence="1" id="KW-0472">Membrane</keyword>
<evidence type="ECO:0000313" key="3">
    <source>
        <dbReference type="Proteomes" id="UP000657574"/>
    </source>
</evidence>
<evidence type="ECO:0000256" key="1">
    <source>
        <dbReference type="SAM" id="Phobius"/>
    </source>
</evidence>
<reference evidence="2" key="2">
    <citation type="submission" date="2020-09" db="EMBL/GenBank/DDBJ databases">
        <authorList>
            <person name="Sun Q."/>
            <person name="Ohkuma M."/>
        </authorList>
    </citation>
    <scope>NUCLEOTIDE SEQUENCE</scope>
    <source>
        <strain evidence="2">JCM 3086</strain>
    </source>
</reference>
<gene>
    <name evidence="2" type="ORF">GCM10010121_059300</name>
</gene>
<feature type="transmembrane region" description="Helical" evidence="1">
    <location>
        <begin position="6"/>
        <end position="30"/>
    </location>
</feature>
<name>A0A917L378_9ACTN</name>
<proteinExistence type="predicted"/>
<keyword evidence="1" id="KW-1133">Transmembrane helix</keyword>
<dbReference type="EMBL" id="BMQA01000024">
    <property type="protein sequence ID" value="GGJ40370.1"/>
    <property type="molecule type" value="Genomic_DNA"/>
</dbReference>
<dbReference type="Proteomes" id="UP000657574">
    <property type="component" value="Unassembled WGS sequence"/>
</dbReference>
<keyword evidence="1" id="KW-0812">Transmembrane</keyword>
<comment type="caution">
    <text evidence="2">The sequence shown here is derived from an EMBL/GenBank/DDBJ whole genome shotgun (WGS) entry which is preliminary data.</text>
</comment>
<keyword evidence="3" id="KW-1185">Reference proteome</keyword>